<evidence type="ECO:0000313" key="2">
    <source>
        <dbReference type="Proteomes" id="UP001500339"/>
    </source>
</evidence>
<dbReference type="Proteomes" id="UP001500339">
    <property type="component" value="Unassembled WGS sequence"/>
</dbReference>
<proteinExistence type="predicted"/>
<organism evidence="1 2">
    <name type="scientific">Clostridium malenominatum</name>
    <dbReference type="NCBI Taxonomy" id="1539"/>
    <lineage>
        <taxon>Bacteria</taxon>
        <taxon>Bacillati</taxon>
        <taxon>Bacillota</taxon>
        <taxon>Clostridia</taxon>
        <taxon>Eubacteriales</taxon>
        <taxon>Clostridiaceae</taxon>
        <taxon>Clostridium</taxon>
    </lineage>
</organism>
<comment type="caution">
    <text evidence="1">The sequence shown here is derived from an EMBL/GenBank/DDBJ whole genome shotgun (WGS) entry which is preliminary data.</text>
</comment>
<gene>
    <name evidence="1" type="ORF">GCM10008905_12570</name>
</gene>
<name>A0ABN1IV03_9CLOT</name>
<reference evidence="1 2" key="1">
    <citation type="journal article" date="2019" name="Int. J. Syst. Evol. Microbiol.">
        <title>The Global Catalogue of Microorganisms (GCM) 10K type strain sequencing project: providing services to taxonomists for standard genome sequencing and annotation.</title>
        <authorList>
            <consortium name="The Broad Institute Genomics Platform"/>
            <consortium name="The Broad Institute Genome Sequencing Center for Infectious Disease"/>
            <person name="Wu L."/>
            <person name="Ma J."/>
        </authorList>
    </citation>
    <scope>NUCLEOTIDE SEQUENCE [LARGE SCALE GENOMIC DNA]</scope>
    <source>
        <strain evidence="1 2">JCM 1405</strain>
    </source>
</reference>
<sequence length="72" mass="8530">MTECPFLSSHEDKVECFADCALFNYKDNNGLCPFKTVQAYNVEKMEYYDSALDDIDLKFIKNSYIERQSEYF</sequence>
<evidence type="ECO:0000313" key="1">
    <source>
        <dbReference type="EMBL" id="GAA0721779.1"/>
    </source>
</evidence>
<dbReference type="EMBL" id="BAAACF010000001">
    <property type="protein sequence ID" value="GAA0721779.1"/>
    <property type="molecule type" value="Genomic_DNA"/>
</dbReference>
<keyword evidence="2" id="KW-1185">Reference proteome</keyword>
<accession>A0ABN1IV03</accession>
<protein>
    <submittedName>
        <fullName evidence="1">Uncharacterized protein</fullName>
    </submittedName>
</protein>
<dbReference type="RefSeq" id="WP_343767895.1">
    <property type="nucleotide sequence ID" value="NZ_BAAACF010000001.1"/>
</dbReference>